<dbReference type="AlphaFoldDB" id="A0A1E3Q7N0"/>
<sequence>MYNFGFCCKISTYEFGRNSRSSKAYKASPARHGSSQFQLRQYAEATLGSGSLRQAVLLPEGEDMNEWLAVNTVDFYNQINMLYGTVTEFCSPQTCPEMKATDEYEYLWQDSDRFKRPTKLSAPDYIEHLMNWVQAYFENESVFPSKIGVPFPSDFPHIIRTVFKRLFRVYAHIYCHHFEVITQLGMQPHLNTSLKHFVYFAKEFDLIERDDLGPLNDFIDRMLVEGKNK</sequence>
<evidence type="ECO:0008006" key="4">
    <source>
        <dbReference type="Google" id="ProtNLM"/>
    </source>
</evidence>
<reference evidence="2 3" key="1">
    <citation type="journal article" date="2016" name="Proc. Natl. Acad. Sci. U.S.A.">
        <title>Comparative genomics of biotechnologically important yeasts.</title>
        <authorList>
            <person name="Riley R."/>
            <person name="Haridas S."/>
            <person name="Wolfe K.H."/>
            <person name="Lopes M.R."/>
            <person name="Hittinger C.T."/>
            <person name="Goeker M."/>
            <person name="Salamov A.A."/>
            <person name="Wisecaver J.H."/>
            <person name="Long T.M."/>
            <person name="Calvey C.H."/>
            <person name="Aerts A.L."/>
            <person name="Barry K.W."/>
            <person name="Choi C."/>
            <person name="Clum A."/>
            <person name="Coughlan A.Y."/>
            <person name="Deshpande S."/>
            <person name="Douglass A.P."/>
            <person name="Hanson S.J."/>
            <person name="Klenk H.-P."/>
            <person name="LaButti K.M."/>
            <person name="Lapidus A."/>
            <person name="Lindquist E.A."/>
            <person name="Lipzen A.M."/>
            <person name="Meier-Kolthoff J.P."/>
            <person name="Ohm R.A."/>
            <person name="Otillar R.P."/>
            <person name="Pangilinan J.L."/>
            <person name="Peng Y."/>
            <person name="Rokas A."/>
            <person name="Rosa C.A."/>
            <person name="Scheuner C."/>
            <person name="Sibirny A.A."/>
            <person name="Slot J.C."/>
            <person name="Stielow J.B."/>
            <person name="Sun H."/>
            <person name="Kurtzman C.P."/>
            <person name="Blackwell M."/>
            <person name="Grigoriev I.V."/>
            <person name="Jeffries T.W."/>
        </authorList>
    </citation>
    <scope>NUCLEOTIDE SEQUENCE [LARGE SCALE GENOMIC DNA]</scope>
    <source>
        <strain evidence="2 3">NRRL Y-11557</strain>
    </source>
</reference>
<dbReference type="GO" id="GO:1902554">
    <property type="term" value="C:serine/threonine protein kinase complex"/>
    <property type="evidence" value="ECO:0007669"/>
    <property type="project" value="EnsemblFungi"/>
</dbReference>
<dbReference type="InterPro" id="IPR005301">
    <property type="entry name" value="MOB_kinase_act_fam"/>
</dbReference>
<organism evidence="2 3">
    <name type="scientific">Lipomyces starkeyi NRRL Y-11557</name>
    <dbReference type="NCBI Taxonomy" id="675824"/>
    <lineage>
        <taxon>Eukaryota</taxon>
        <taxon>Fungi</taxon>
        <taxon>Dikarya</taxon>
        <taxon>Ascomycota</taxon>
        <taxon>Saccharomycotina</taxon>
        <taxon>Lipomycetes</taxon>
        <taxon>Lipomycetales</taxon>
        <taxon>Lipomycetaceae</taxon>
        <taxon>Lipomyces</taxon>
    </lineage>
</organism>
<feature type="binding site" evidence="1">
    <location>
        <position position="177"/>
    </location>
    <ligand>
        <name>Zn(2+)</name>
        <dbReference type="ChEBI" id="CHEBI:29105"/>
    </ligand>
</feature>
<proteinExistence type="predicted"/>
<dbReference type="GO" id="GO:0031031">
    <property type="term" value="P:positive regulation of septation initiation signaling"/>
    <property type="evidence" value="ECO:0007669"/>
    <property type="project" value="EnsemblFungi"/>
</dbReference>
<dbReference type="GO" id="GO:0000281">
    <property type="term" value="P:mitotic cytokinesis"/>
    <property type="evidence" value="ECO:0007669"/>
    <property type="project" value="EnsemblFungi"/>
</dbReference>
<keyword evidence="1" id="KW-0862">Zinc</keyword>
<dbReference type="GO" id="GO:0071957">
    <property type="term" value="C:old mitotic spindle pole body"/>
    <property type="evidence" value="ECO:0007669"/>
    <property type="project" value="EnsemblFungi"/>
</dbReference>
<dbReference type="STRING" id="675824.A0A1E3Q7N0"/>
<dbReference type="SMART" id="SM01388">
    <property type="entry name" value="Mob1_phocein"/>
    <property type="match status" value="1"/>
</dbReference>
<name>A0A1E3Q7N0_LIPST</name>
<dbReference type="GO" id="GO:0030295">
    <property type="term" value="F:protein kinase activator activity"/>
    <property type="evidence" value="ECO:0007669"/>
    <property type="project" value="EnsemblFungi"/>
</dbReference>
<dbReference type="GO" id="GO:0034973">
    <property type="term" value="C:Sid2-Mob1 complex"/>
    <property type="evidence" value="ECO:0007669"/>
    <property type="project" value="EnsemblFungi"/>
</dbReference>
<dbReference type="InterPro" id="IPR036703">
    <property type="entry name" value="MOB_kinase_act_sf"/>
</dbReference>
<dbReference type="PANTHER" id="PTHR22599">
    <property type="entry name" value="MPS ONE BINDER KINASE ACTIVATOR-LIKE MOB"/>
    <property type="match status" value="1"/>
</dbReference>
<feature type="binding site" evidence="1">
    <location>
        <position position="172"/>
    </location>
    <ligand>
        <name>Zn(2+)</name>
        <dbReference type="ChEBI" id="CHEBI:29105"/>
    </ligand>
</feature>
<dbReference type="OrthoDB" id="8170117at2759"/>
<keyword evidence="3" id="KW-1185">Reference proteome</keyword>
<dbReference type="Gene3D" id="1.20.140.30">
    <property type="entry name" value="MOB kinase activator"/>
    <property type="match status" value="1"/>
</dbReference>
<dbReference type="GO" id="GO:0007096">
    <property type="term" value="P:regulation of exit from mitosis"/>
    <property type="evidence" value="ECO:0007669"/>
    <property type="project" value="EnsemblFungi"/>
</dbReference>
<keyword evidence="1" id="KW-0479">Metal-binding</keyword>
<dbReference type="EMBL" id="KV454293">
    <property type="protein sequence ID" value="ODQ73705.1"/>
    <property type="molecule type" value="Genomic_DNA"/>
</dbReference>
<dbReference type="Pfam" id="PF03637">
    <property type="entry name" value="Mob1_phocein"/>
    <property type="match status" value="1"/>
</dbReference>
<feature type="binding site" evidence="1">
    <location>
        <position position="90"/>
    </location>
    <ligand>
        <name>Zn(2+)</name>
        <dbReference type="ChEBI" id="CHEBI:29105"/>
    </ligand>
</feature>
<evidence type="ECO:0000313" key="2">
    <source>
        <dbReference type="EMBL" id="ODQ73705.1"/>
    </source>
</evidence>
<accession>A0A1E3Q7N0</accession>
<dbReference type="GO" id="GO:0071958">
    <property type="term" value="C:new mitotic spindle pole body"/>
    <property type="evidence" value="ECO:0007669"/>
    <property type="project" value="EnsemblFungi"/>
</dbReference>
<protein>
    <recommendedName>
        <fullName evidence="4">Maintenance of ploidy protein mob1</fullName>
    </recommendedName>
</protein>
<feature type="binding site" evidence="1">
    <location>
        <position position="95"/>
    </location>
    <ligand>
        <name>Zn(2+)</name>
        <dbReference type="ChEBI" id="CHEBI:29105"/>
    </ligand>
</feature>
<evidence type="ECO:0000256" key="1">
    <source>
        <dbReference type="PIRSR" id="PIRSR605301-1"/>
    </source>
</evidence>
<dbReference type="GO" id="GO:1903473">
    <property type="term" value="P:positive regulation of mitotic actomyosin contractile ring contraction"/>
    <property type="evidence" value="ECO:0007669"/>
    <property type="project" value="EnsemblFungi"/>
</dbReference>
<dbReference type="GO" id="GO:0031097">
    <property type="term" value="C:medial cortex"/>
    <property type="evidence" value="ECO:0007669"/>
    <property type="project" value="EnsemblFungi"/>
</dbReference>
<dbReference type="GO" id="GO:0005935">
    <property type="term" value="C:cellular bud neck"/>
    <property type="evidence" value="ECO:0007669"/>
    <property type="project" value="EnsemblFungi"/>
</dbReference>
<dbReference type="Proteomes" id="UP000094385">
    <property type="component" value="Unassembled WGS sequence"/>
</dbReference>
<dbReference type="SUPFAM" id="SSF101152">
    <property type="entry name" value="Mob1/phocein"/>
    <property type="match status" value="1"/>
</dbReference>
<evidence type="ECO:0000313" key="3">
    <source>
        <dbReference type="Proteomes" id="UP000094385"/>
    </source>
</evidence>
<dbReference type="GO" id="GO:0035974">
    <property type="term" value="C:meiotic spindle pole body"/>
    <property type="evidence" value="ECO:0007669"/>
    <property type="project" value="EnsemblFungi"/>
</dbReference>
<gene>
    <name evidence="2" type="ORF">LIPSTDRAFT_2928</name>
</gene>